<name>A0A915YK80_9BACT</name>
<keyword evidence="2" id="KW-1185">Reference proteome</keyword>
<dbReference type="Proteomes" id="UP001060919">
    <property type="component" value="Chromosome"/>
</dbReference>
<proteinExistence type="predicted"/>
<dbReference type="EMBL" id="AP026867">
    <property type="protein sequence ID" value="BDS14328.1"/>
    <property type="molecule type" value="Genomic_DNA"/>
</dbReference>
<organism evidence="1 2">
    <name type="scientific">Aureispira anguillae</name>
    <dbReference type="NCBI Taxonomy" id="2864201"/>
    <lineage>
        <taxon>Bacteria</taxon>
        <taxon>Pseudomonadati</taxon>
        <taxon>Bacteroidota</taxon>
        <taxon>Saprospiria</taxon>
        <taxon>Saprospirales</taxon>
        <taxon>Saprospiraceae</taxon>
        <taxon>Aureispira</taxon>
    </lineage>
</organism>
<reference evidence="1" key="1">
    <citation type="submission" date="2022-09" db="EMBL/GenBank/DDBJ databases">
        <title>Aureispira anguillicida sp. nov., isolated from Leptocephalus of Japanese eel Anguilla japonica.</title>
        <authorList>
            <person name="Yuasa K."/>
            <person name="Mekata T."/>
            <person name="Ikunari K."/>
        </authorList>
    </citation>
    <scope>NUCLEOTIDE SEQUENCE</scope>
    <source>
        <strain evidence="1">EL160426</strain>
    </source>
</reference>
<gene>
    <name evidence="1" type="ORF">AsAng_0051070</name>
</gene>
<evidence type="ECO:0000313" key="2">
    <source>
        <dbReference type="Proteomes" id="UP001060919"/>
    </source>
</evidence>
<evidence type="ECO:0000313" key="1">
    <source>
        <dbReference type="EMBL" id="BDS14328.1"/>
    </source>
</evidence>
<dbReference type="KEGG" id="aup:AsAng_0051070"/>
<sequence length="484" mass="57926">MNHEIKHLYEGLEPLRRKNIRMFFQQAPKMLLYIDLLEQGGNANTNKAVNYIYSEELTTTSRNILINRFYKLRTKIRLWLLTQLKNSPICLTPEEQELAFLRLMVIKNEHVYAVEQLKALEQRCWENNLFELLPELLQLMLRAMHACEVSDKEERQNYLTKLEEAIELEHLLQKMKYYINYLYANIQDYNLIIDRIRRQTKNLKHYPRFVMLYHFIAFSAGVFREDLVKKTSNAITRHLNQFNQLKKTYPLMPILDFEPFHREKIDIHFCMKEATFWYYKNNPKKSYHSIKRRQQLLQDYPDLYTRSSEAELHNLIYFCLNAEEYTTALVYIDELKAYQAANFYDRLDNPYFSYELIVYVNLFPTKQHPNPAEIIDQISHFLTTAQQDSAWVYGTLAEFCILYGYLDKAREALAHPYLKALYKGYNMAIQMEDLLVAIEEKNILALKSLTEQLTALYKNATVAKYKFHYKGLLKIAQYFLKKLR</sequence>
<dbReference type="RefSeq" id="WP_264789548.1">
    <property type="nucleotide sequence ID" value="NZ_AP026867.1"/>
</dbReference>
<protein>
    <submittedName>
        <fullName evidence="1">Uncharacterized protein</fullName>
    </submittedName>
</protein>
<dbReference type="AlphaFoldDB" id="A0A915YK80"/>
<accession>A0A915YK80</accession>